<accession>A0ABR2J800</accession>
<proteinExistence type="predicted"/>
<evidence type="ECO:0000313" key="1">
    <source>
        <dbReference type="EMBL" id="KAK8873562.1"/>
    </source>
</evidence>
<name>A0ABR2J800_9PEZI</name>
<keyword evidence="2" id="KW-1185">Reference proteome</keyword>
<comment type="caution">
    <text evidence="1">The sequence shown here is derived from an EMBL/GenBank/DDBJ whole genome shotgun (WGS) entry which is preliminary data.</text>
</comment>
<dbReference type="Proteomes" id="UP001390339">
    <property type="component" value="Unassembled WGS sequence"/>
</dbReference>
<evidence type="ECO:0000313" key="2">
    <source>
        <dbReference type="Proteomes" id="UP001390339"/>
    </source>
</evidence>
<dbReference type="EMBL" id="JAPCWZ010000003">
    <property type="protein sequence ID" value="KAK8873562.1"/>
    <property type="molecule type" value="Genomic_DNA"/>
</dbReference>
<organism evidence="1 2">
    <name type="scientific">Apiospora arundinis</name>
    <dbReference type="NCBI Taxonomy" id="335852"/>
    <lineage>
        <taxon>Eukaryota</taxon>
        <taxon>Fungi</taxon>
        <taxon>Dikarya</taxon>
        <taxon>Ascomycota</taxon>
        <taxon>Pezizomycotina</taxon>
        <taxon>Sordariomycetes</taxon>
        <taxon>Xylariomycetidae</taxon>
        <taxon>Amphisphaeriales</taxon>
        <taxon>Apiosporaceae</taxon>
        <taxon>Apiospora</taxon>
    </lineage>
</organism>
<sequence>MSLRKIIPRSWKRHTGGNKDGDTKFYLPLAGFWGRWSGQTGALYKHTGFNNSVRLSKWLSNMRLMGNAILMVAVAEMLAEVLFFESIAALAIYSAVVLPSRRASSGFSPWLSLQFQYKRSQAETEYVVKCSLQL</sequence>
<gene>
    <name evidence="1" type="ORF">PGQ11_004076</name>
</gene>
<evidence type="ECO:0008006" key="3">
    <source>
        <dbReference type="Google" id="ProtNLM"/>
    </source>
</evidence>
<protein>
    <recommendedName>
        <fullName evidence="3">Copper transporter</fullName>
    </recommendedName>
</protein>
<reference evidence="1 2" key="1">
    <citation type="journal article" date="2024" name="IMA Fungus">
        <title>Apiospora arundinis, a panoply of carbohydrate-active enzymes and secondary metabolites.</title>
        <authorList>
            <person name="Sorensen T."/>
            <person name="Petersen C."/>
            <person name="Muurmann A.T."/>
            <person name="Christiansen J.V."/>
            <person name="Brundto M.L."/>
            <person name="Overgaard C.K."/>
            <person name="Boysen A.T."/>
            <person name="Wollenberg R.D."/>
            <person name="Larsen T.O."/>
            <person name="Sorensen J.L."/>
            <person name="Nielsen K.L."/>
            <person name="Sondergaard T.E."/>
        </authorList>
    </citation>
    <scope>NUCLEOTIDE SEQUENCE [LARGE SCALE GENOMIC DNA]</scope>
    <source>
        <strain evidence="1 2">AAU 773</strain>
    </source>
</reference>